<dbReference type="Pfam" id="PF00646">
    <property type="entry name" value="F-box"/>
    <property type="match status" value="1"/>
</dbReference>
<gene>
    <name evidence="2" type="ORF">DCAR_0728259</name>
</gene>
<dbReference type="InterPro" id="IPR036047">
    <property type="entry name" value="F-box-like_dom_sf"/>
</dbReference>
<accession>A0AAF1BA21</accession>
<dbReference type="Proteomes" id="UP000077755">
    <property type="component" value="Chromosome 7"/>
</dbReference>
<dbReference type="SUPFAM" id="SSF81383">
    <property type="entry name" value="F-box domain"/>
    <property type="match status" value="1"/>
</dbReference>
<evidence type="ECO:0000313" key="3">
    <source>
        <dbReference type="Proteomes" id="UP000077755"/>
    </source>
</evidence>
<dbReference type="PANTHER" id="PTHR31639:SF312">
    <property type="entry name" value="CYCLIN-LIKE F-BOX"/>
    <property type="match status" value="1"/>
</dbReference>
<dbReference type="InterPro" id="IPR032675">
    <property type="entry name" value="LRR_dom_sf"/>
</dbReference>
<dbReference type="Gene3D" id="3.80.10.10">
    <property type="entry name" value="Ribonuclease Inhibitor"/>
    <property type="match status" value="1"/>
</dbReference>
<sequence>MSGVCRSLDDDRLSNLPLALKHIILNRLPIHDAARTCVLSKAWRETWTTQPCLALNMLFYVRVIHNKNQEAAQLSAFSAAVDKILSVRTDPISDFQMFIPPKLHSHHIHHWIHLLPKEDVRVLKLDNSQNYACLPPSYLYDFANLKELGLFKWRLSPPPQSRCFSNLVSVDLISVSIFAPVSFGTHLQVLKLHGCTGIEHLVFIYFNNLKTLIIGMSSKIDWRWIENAKNLEHFALLLTHADFIQSKSVNLIRLLSNCTRINILVLNDFLLEILGPDPFTVKTHATKMVNLKTLDFCVLSFILLRISNCLCLIRNLPNLQKLRVTLTRSNSVDSAIESYLEALDWEDVVLSKLQIVQIHGVIGVRSELQFSKILLASSPSLKEISVFCNREITSFNEKMRIKQEFLQLPKKSQQAQLLWHDWLL</sequence>
<proteinExistence type="predicted"/>
<protein>
    <recommendedName>
        <fullName evidence="1">F-box domain-containing protein</fullName>
    </recommendedName>
</protein>
<name>A0AAF1BA21_DAUCS</name>
<evidence type="ECO:0000259" key="1">
    <source>
        <dbReference type="Pfam" id="PF00646"/>
    </source>
</evidence>
<dbReference type="InterPro" id="IPR001810">
    <property type="entry name" value="F-box_dom"/>
</dbReference>
<dbReference type="PANTHER" id="PTHR31639">
    <property type="entry name" value="F-BOX PROTEIN-LIKE"/>
    <property type="match status" value="1"/>
</dbReference>
<dbReference type="AlphaFoldDB" id="A0AAF1BA21"/>
<feature type="domain" description="F-box" evidence="1">
    <location>
        <begin position="13"/>
        <end position="51"/>
    </location>
</feature>
<dbReference type="SUPFAM" id="SSF52047">
    <property type="entry name" value="RNI-like"/>
    <property type="match status" value="1"/>
</dbReference>
<organism evidence="2 3">
    <name type="scientific">Daucus carota subsp. sativus</name>
    <name type="common">Carrot</name>
    <dbReference type="NCBI Taxonomy" id="79200"/>
    <lineage>
        <taxon>Eukaryota</taxon>
        <taxon>Viridiplantae</taxon>
        <taxon>Streptophyta</taxon>
        <taxon>Embryophyta</taxon>
        <taxon>Tracheophyta</taxon>
        <taxon>Spermatophyta</taxon>
        <taxon>Magnoliopsida</taxon>
        <taxon>eudicotyledons</taxon>
        <taxon>Gunneridae</taxon>
        <taxon>Pentapetalae</taxon>
        <taxon>asterids</taxon>
        <taxon>campanulids</taxon>
        <taxon>Apiales</taxon>
        <taxon>Apiaceae</taxon>
        <taxon>Apioideae</taxon>
        <taxon>Scandiceae</taxon>
        <taxon>Daucinae</taxon>
        <taxon>Daucus</taxon>
        <taxon>Daucus sect. Daucus</taxon>
    </lineage>
</organism>
<reference evidence="2" key="2">
    <citation type="submission" date="2022-03" db="EMBL/GenBank/DDBJ databases">
        <title>Draft title - Genomic analysis of global carrot germplasm unveils the trajectory of domestication and the origin of high carotenoid orange carrot.</title>
        <authorList>
            <person name="Iorizzo M."/>
            <person name="Ellison S."/>
            <person name="Senalik D."/>
            <person name="Macko-Podgorni A."/>
            <person name="Grzebelus D."/>
            <person name="Bostan H."/>
            <person name="Rolling W."/>
            <person name="Curaba J."/>
            <person name="Simon P."/>
        </authorList>
    </citation>
    <scope>NUCLEOTIDE SEQUENCE</scope>
    <source>
        <tissue evidence="2">Leaf</tissue>
    </source>
</reference>
<reference evidence="2" key="1">
    <citation type="journal article" date="2016" name="Nat. Genet.">
        <title>A high-quality carrot genome assembly provides new insights into carotenoid accumulation and asterid genome evolution.</title>
        <authorList>
            <person name="Iorizzo M."/>
            <person name="Ellison S."/>
            <person name="Senalik D."/>
            <person name="Zeng P."/>
            <person name="Satapoomin P."/>
            <person name="Huang J."/>
            <person name="Bowman M."/>
            <person name="Iovene M."/>
            <person name="Sanseverino W."/>
            <person name="Cavagnaro P."/>
            <person name="Yildiz M."/>
            <person name="Macko-Podgorni A."/>
            <person name="Moranska E."/>
            <person name="Grzebelus E."/>
            <person name="Grzebelus D."/>
            <person name="Ashrafi H."/>
            <person name="Zheng Z."/>
            <person name="Cheng S."/>
            <person name="Spooner D."/>
            <person name="Van Deynze A."/>
            <person name="Simon P."/>
        </authorList>
    </citation>
    <scope>NUCLEOTIDE SEQUENCE</scope>
    <source>
        <tissue evidence="2">Leaf</tissue>
    </source>
</reference>
<evidence type="ECO:0000313" key="2">
    <source>
        <dbReference type="EMBL" id="WOH08811.1"/>
    </source>
</evidence>
<keyword evidence="3" id="KW-1185">Reference proteome</keyword>
<dbReference type="EMBL" id="CP093349">
    <property type="protein sequence ID" value="WOH08811.1"/>
    <property type="molecule type" value="Genomic_DNA"/>
</dbReference>